<dbReference type="AlphaFoldDB" id="A0A5C6U7Q5"/>
<protein>
    <submittedName>
        <fullName evidence="2">DUF1330 domain-containing protein</fullName>
    </submittedName>
</protein>
<proteinExistence type="predicted"/>
<accession>A0A5C6U7Q5</accession>
<dbReference type="Pfam" id="PF07045">
    <property type="entry name" value="DUF1330"/>
    <property type="match status" value="1"/>
</dbReference>
<dbReference type="Proteomes" id="UP000321129">
    <property type="component" value="Unassembled WGS sequence"/>
</dbReference>
<dbReference type="Gene3D" id="3.30.70.100">
    <property type="match status" value="1"/>
</dbReference>
<evidence type="ECO:0000313" key="3">
    <source>
        <dbReference type="Proteomes" id="UP000321129"/>
    </source>
</evidence>
<dbReference type="RefSeq" id="WP_147122799.1">
    <property type="nucleotide sequence ID" value="NZ_VOPY01000002.1"/>
</dbReference>
<organism evidence="2 3">
    <name type="scientific">Flavisphingopyxis soli</name>
    <dbReference type="NCBI Taxonomy" id="2601267"/>
    <lineage>
        <taxon>Bacteria</taxon>
        <taxon>Pseudomonadati</taxon>
        <taxon>Pseudomonadota</taxon>
        <taxon>Alphaproteobacteria</taxon>
        <taxon>Sphingomonadales</taxon>
        <taxon>Sphingopyxidaceae</taxon>
        <taxon>Flavisphingopyxis</taxon>
    </lineage>
</organism>
<comment type="caution">
    <text evidence="2">The sequence shown here is derived from an EMBL/GenBank/DDBJ whole genome shotgun (WGS) entry which is preliminary data.</text>
</comment>
<name>A0A5C6U7Q5_9SPHN</name>
<dbReference type="OrthoDB" id="8909581at2"/>
<reference evidence="2 3" key="1">
    <citation type="submission" date="2019-08" db="EMBL/GenBank/DDBJ databases">
        <title>Sphingorhabdus soil sp. nov., isolated from arctic soil.</title>
        <authorList>
            <person name="Liu Y."/>
        </authorList>
    </citation>
    <scope>NUCLEOTIDE SEQUENCE [LARGE SCALE GENOMIC DNA]</scope>
    <source>
        <strain evidence="2 3">D-2Q-5-6</strain>
    </source>
</reference>
<dbReference type="InterPro" id="IPR011008">
    <property type="entry name" value="Dimeric_a/b-barrel"/>
</dbReference>
<dbReference type="PANTHER" id="PTHR40257">
    <property type="match status" value="1"/>
</dbReference>
<keyword evidence="3" id="KW-1185">Reference proteome</keyword>
<dbReference type="SUPFAM" id="SSF54909">
    <property type="entry name" value="Dimeric alpha+beta barrel"/>
    <property type="match status" value="1"/>
</dbReference>
<evidence type="ECO:0000259" key="1">
    <source>
        <dbReference type="Pfam" id="PF07045"/>
    </source>
</evidence>
<gene>
    <name evidence="2" type="ORF">FSZ31_07700</name>
</gene>
<evidence type="ECO:0000313" key="2">
    <source>
        <dbReference type="EMBL" id="TXC68844.1"/>
    </source>
</evidence>
<feature type="domain" description="DUF1330" evidence="1">
    <location>
        <begin position="58"/>
        <end position="132"/>
    </location>
</feature>
<sequence>MTAANERPAHIDVTQEAGMRFFGNPDSGRVVMLNLLKFRDVADYADFPDLAPDAPISGAQAYDRYMKATAPFLAASGGQLLFAGSAGSFLIGPEDEDWDFVMLVEQASRQAFMAFASDPEYLKIVGHRSAAIADSRLLPIIPSEDPLG</sequence>
<dbReference type="PANTHER" id="PTHR40257:SF1">
    <property type="entry name" value="DUF1330 DOMAIN-CONTAINING PROTEIN"/>
    <property type="match status" value="1"/>
</dbReference>
<dbReference type="EMBL" id="VOPY01000002">
    <property type="protein sequence ID" value="TXC68844.1"/>
    <property type="molecule type" value="Genomic_DNA"/>
</dbReference>
<dbReference type="InterPro" id="IPR010753">
    <property type="entry name" value="DUF1330"/>
</dbReference>